<dbReference type="EMBL" id="BKCJ010001967">
    <property type="protein sequence ID" value="GEU45301.1"/>
    <property type="molecule type" value="Genomic_DNA"/>
</dbReference>
<dbReference type="PANTHER" id="PTHR33067:SF35">
    <property type="entry name" value="ASPARTIC PEPTIDASE DDI1-TYPE DOMAIN-CONTAINING PROTEIN"/>
    <property type="match status" value="1"/>
</dbReference>
<dbReference type="GO" id="GO:0003964">
    <property type="term" value="F:RNA-directed DNA polymerase activity"/>
    <property type="evidence" value="ECO:0007669"/>
    <property type="project" value="UniProtKB-KW"/>
</dbReference>
<dbReference type="GO" id="GO:0003676">
    <property type="term" value="F:nucleic acid binding"/>
    <property type="evidence" value="ECO:0007669"/>
    <property type="project" value="InterPro"/>
</dbReference>
<keyword evidence="1" id="KW-0695">RNA-directed DNA polymerase</keyword>
<proteinExistence type="predicted"/>
<reference evidence="1" key="1">
    <citation type="journal article" date="2019" name="Sci. Rep.">
        <title>Draft genome of Tanacetum cinerariifolium, the natural source of mosquito coil.</title>
        <authorList>
            <person name="Yamashiro T."/>
            <person name="Shiraishi A."/>
            <person name="Satake H."/>
            <person name="Nakayama K."/>
        </authorList>
    </citation>
    <scope>NUCLEOTIDE SEQUENCE</scope>
</reference>
<dbReference type="PANTHER" id="PTHR33067">
    <property type="entry name" value="RNA-DIRECTED DNA POLYMERASE-RELATED"/>
    <property type="match status" value="1"/>
</dbReference>
<evidence type="ECO:0000313" key="1">
    <source>
        <dbReference type="EMBL" id="GEU45301.1"/>
    </source>
</evidence>
<dbReference type="AlphaFoldDB" id="A0A6L2K7B8"/>
<sequence>MTTSNIELKNMFGQFMKTNIAFSLSSGSLLSNIVPNPSGDLNDITTRSGVTLAGPSVSPHPSKEVDQEPETITDQVLIERTNNVPPLVVHPSPASTFSTISFPKMPEVTKDTVQPSTENIQPLVAQTQVPIDEPVVAPKTKLTIPYPSRANKQKLHEKDDNLALKFVEIFRNLQFELSFAYALLNMPKFSLMFKSLLNNKKKLFDLAMTLVNENCSAFILKKLPKKFGDPDKFLIPCDFLELDECLAPEDLGASINLMSLSIWRKHSFPSLISTTRRALIYVYGEELTLRVDDEAITFKVGQTSKYSYNDAESINQIDVIDTFLRTPDELSNLDDDYYDTEGDILYLKKLLNDNPSPNILPMKTKDLKQVDVTMTKPSIDEPPELELKELPSHLKYVFLEGTDKLPVIISKELKDEETYALLKARSKGAKNLAADHLSRFKNPHQNELEKKEITETFLLKTLGENHASWSDKLADALWAFRTAFKTPIGCTPYKFVYEKACHLPIELENKASWALKHCNFDLKTAEKTKKIHNFKIKNRVFNVGDRVLLFNSRLKIFSGKLKTRGTEPFIVAHAFPYGTIELSQADGPNFKDCPDCKDSRAYSFIHRPLDL</sequence>
<protein>
    <submittedName>
        <fullName evidence="1">Reverse transcriptase domain-containing protein</fullName>
    </submittedName>
</protein>
<accession>A0A6L2K7B8</accession>
<keyword evidence="1" id="KW-0548">Nucleotidyltransferase</keyword>
<organism evidence="1">
    <name type="scientific">Tanacetum cinerariifolium</name>
    <name type="common">Dalmatian daisy</name>
    <name type="synonym">Chrysanthemum cinerariifolium</name>
    <dbReference type="NCBI Taxonomy" id="118510"/>
    <lineage>
        <taxon>Eukaryota</taxon>
        <taxon>Viridiplantae</taxon>
        <taxon>Streptophyta</taxon>
        <taxon>Embryophyta</taxon>
        <taxon>Tracheophyta</taxon>
        <taxon>Spermatophyta</taxon>
        <taxon>Magnoliopsida</taxon>
        <taxon>eudicotyledons</taxon>
        <taxon>Gunneridae</taxon>
        <taxon>Pentapetalae</taxon>
        <taxon>asterids</taxon>
        <taxon>campanulids</taxon>
        <taxon>Asterales</taxon>
        <taxon>Asteraceae</taxon>
        <taxon>Asteroideae</taxon>
        <taxon>Anthemideae</taxon>
        <taxon>Anthemidinae</taxon>
        <taxon>Tanacetum</taxon>
    </lineage>
</organism>
<dbReference type="InterPro" id="IPR036397">
    <property type="entry name" value="RNaseH_sf"/>
</dbReference>
<comment type="caution">
    <text evidence="1">The sequence shown here is derived from an EMBL/GenBank/DDBJ whole genome shotgun (WGS) entry which is preliminary data.</text>
</comment>
<name>A0A6L2K7B8_TANCI</name>
<keyword evidence="1" id="KW-0808">Transferase</keyword>
<dbReference type="Gene3D" id="3.30.420.10">
    <property type="entry name" value="Ribonuclease H-like superfamily/Ribonuclease H"/>
    <property type="match status" value="1"/>
</dbReference>
<gene>
    <name evidence="1" type="ORF">Tci_017279</name>
</gene>